<evidence type="ECO:0000256" key="4">
    <source>
        <dbReference type="SAM" id="Coils"/>
    </source>
</evidence>
<comment type="similarity">
    <text evidence="1">Belongs to the type-I restriction system S methylase family.</text>
</comment>
<evidence type="ECO:0000256" key="1">
    <source>
        <dbReference type="ARBA" id="ARBA00010923"/>
    </source>
</evidence>
<dbReference type="RefSeq" id="WP_067017504.1">
    <property type="nucleotide sequence ID" value="NZ_FLOB01000006.1"/>
</dbReference>
<dbReference type="Pfam" id="PF01420">
    <property type="entry name" value="Methylase_S"/>
    <property type="match status" value="2"/>
</dbReference>
<dbReference type="InterPro" id="IPR044946">
    <property type="entry name" value="Restrct_endonuc_typeI_TRD_sf"/>
</dbReference>
<keyword evidence="8" id="KW-1185">Reference proteome</keyword>
<evidence type="ECO:0000256" key="3">
    <source>
        <dbReference type="ARBA" id="ARBA00023125"/>
    </source>
</evidence>
<feature type="region of interest" description="Disordered" evidence="5">
    <location>
        <begin position="237"/>
        <end position="261"/>
    </location>
</feature>
<keyword evidence="4" id="KW-0175">Coiled coil</keyword>
<dbReference type="Proteomes" id="UP000092544">
    <property type="component" value="Unassembled WGS sequence"/>
</dbReference>
<keyword evidence="2" id="KW-0680">Restriction system</keyword>
<dbReference type="PANTHER" id="PTHR30408:SF12">
    <property type="entry name" value="TYPE I RESTRICTION ENZYME MJAVIII SPECIFICITY SUBUNIT"/>
    <property type="match status" value="1"/>
</dbReference>
<feature type="domain" description="Type I restriction modification DNA specificity" evidence="6">
    <location>
        <begin position="22"/>
        <end position="207"/>
    </location>
</feature>
<dbReference type="EMBL" id="FLOB01000006">
    <property type="protein sequence ID" value="SBS33690.1"/>
    <property type="molecule type" value="Genomic_DNA"/>
</dbReference>
<evidence type="ECO:0000256" key="5">
    <source>
        <dbReference type="SAM" id="MobiDB-lite"/>
    </source>
</evidence>
<protein>
    <submittedName>
        <fullName evidence="7">EcoKI restriction-modification system protein HsdS</fullName>
    </submittedName>
</protein>
<dbReference type="CDD" id="cd17246">
    <property type="entry name" value="RMtype1_S_SonII-TRD2-CR2_like"/>
    <property type="match status" value="1"/>
</dbReference>
<dbReference type="GO" id="GO:0003677">
    <property type="term" value="F:DNA binding"/>
    <property type="evidence" value="ECO:0007669"/>
    <property type="project" value="UniProtKB-KW"/>
</dbReference>
<evidence type="ECO:0000313" key="7">
    <source>
        <dbReference type="EMBL" id="SBS33690.1"/>
    </source>
</evidence>
<dbReference type="Gene3D" id="1.10.287.1120">
    <property type="entry name" value="Bipartite methylase S protein"/>
    <property type="match status" value="2"/>
</dbReference>
<dbReference type="CDD" id="cd17266">
    <property type="entry name" value="RMtype1_S_Sau1132ORF3780P-TRD2-CR2_like"/>
    <property type="match status" value="1"/>
</dbReference>
<gene>
    <name evidence="7" type="ORF">MSP8886_02839</name>
</gene>
<dbReference type="SUPFAM" id="SSF116734">
    <property type="entry name" value="DNA methylase specificity domain"/>
    <property type="match status" value="2"/>
</dbReference>
<organism evidence="7 8">
    <name type="scientific">Marinomonas spartinae</name>
    <dbReference type="NCBI Taxonomy" id="1792290"/>
    <lineage>
        <taxon>Bacteria</taxon>
        <taxon>Pseudomonadati</taxon>
        <taxon>Pseudomonadota</taxon>
        <taxon>Gammaproteobacteria</taxon>
        <taxon>Oceanospirillales</taxon>
        <taxon>Oceanospirillaceae</taxon>
        <taxon>Marinomonas</taxon>
    </lineage>
</organism>
<feature type="domain" description="Type I restriction modification DNA specificity" evidence="6">
    <location>
        <begin position="268"/>
        <end position="421"/>
    </location>
</feature>
<evidence type="ECO:0000259" key="6">
    <source>
        <dbReference type="Pfam" id="PF01420"/>
    </source>
</evidence>
<evidence type="ECO:0000313" key="8">
    <source>
        <dbReference type="Proteomes" id="UP000092544"/>
    </source>
</evidence>
<dbReference type="Gene3D" id="3.90.220.20">
    <property type="entry name" value="DNA methylase specificity domains"/>
    <property type="match status" value="2"/>
</dbReference>
<dbReference type="GO" id="GO:0009307">
    <property type="term" value="P:DNA restriction-modification system"/>
    <property type="evidence" value="ECO:0007669"/>
    <property type="project" value="UniProtKB-KW"/>
</dbReference>
<dbReference type="AlphaFoldDB" id="A0A1A8TMA0"/>
<dbReference type="InterPro" id="IPR052021">
    <property type="entry name" value="Type-I_RS_S_subunit"/>
</dbReference>
<dbReference type="OrthoDB" id="398435at2"/>
<dbReference type="InterPro" id="IPR000055">
    <property type="entry name" value="Restrct_endonuc_typeI_TRD"/>
</dbReference>
<name>A0A1A8TMA0_9GAMM</name>
<feature type="coiled-coil region" evidence="4">
    <location>
        <begin position="406"/>
        <end position="433"/>
    </location>
</feature>
<sequence length="443" mass="48590">MSVIEQEVPDGYKQTEVGIIPNDWECVSIGELNPFVTSGSRGWASYYSEFGNPFVRITNMERSSIYLNMNSTKFVSLPANSAEGRRTSLKDSDILISITADIGICSYVDSKLAKPAFINQHIALIRFENSLINPKFIAYFLSSEAVQKLFQGSADQGAKAGMNLESVKKIKTALPKLEEQTAIANALSDVDALLTELEKLIAKKQAIKTATMQQLLTGKTRLPQFAFYSNNESEEVATNTEGAVEGKSQGVPKGKSKGTKHSELGEIPVDWEVKELGRVCILKSGLGITSKDINSDSQFPCYGGNGLRGYTKTYTHEGDFALIGRQGALCGNIQFASGKFFASEHALVATPSKGNDAKWLAIYLERMNLNQYSESSAQPGLSAEKLRLLKIIAPIPEEQTAIATILSDMDSEIQTLEQRLAKTRQIIQGMMQELLTGRTRLPY</sequence>
<dbReference type="STRING" id="1792290.MSP8886_02839"/>
<keyword evidence="3" id="KW-0238">DNA-binding</keyword>
<feature type="coiled-coil region" evidence="4">
    <location>
        <begin position="183"/>
        <end position="210"/>
    </location>
</feature>
<proteinExistence type="inferred from homology"/>
<evidence type="ECO:0000256" key="2">
    <source>
        <dbReference type="ARBA" id="ARBA00022747"/>
    </source>
</evidence>
<dbReference type="PANTHER" id="PTHR30408">
    <property type="entry name" value="TYPE-1 RESTRICTION ENZYME ECOKI SPECIFICITY PROTEIN"/>
    <property type="match status" value="1"/>
</dbReference>
<accession>A0A1A8TMA0</accession>
<reference evidence="7 8" key="1">
    <citation type="submission" date="2016-06" db="EMBL/GenBank/DDBJ databases">
        <authorList>
            <person name="Kjaerup R.B."/>
            <person name="Dalgaard T.S."/>
            <person name="Juul-Madsen H.R."/>
        </authorList>
    </citation>
    <scope>NUCLEOTIDE SEQUENCE [LARGE SCALE GENOMIC DNA]</scope>
    <source>
        <strain evidence="7 8">CECT 8886</strain>
    </source>
</reference>